<reference evidence="4 5" key="1">
    <citation type="submission" date="2018-05" db="EMBL/GenBank/DDBJ databases">
        <title>Draft Genome Sequences for a Diverse set of 7 Haemophilus Species.</title>
        <authorList>
            <person name="Nichols M."/>
            <person name="Topaz N."/>
            <person name="Wang X."/>
            <person name="Wang X."/>
            <person name="Boxrud D."/>
        </authorList>
    </citation>
    <scope>NUCLEOTIDE SEQUENCE [LARGE SCALE GENOMIC DNA]</scope>
    <source>
        <strain evidence="4 5">C2002001239</strain>
    </source>
</reference>
<accession>A0A369YH33</accession>
<keyword evidence="2" id="KW-0233">DNA recombination</keyword>
<proteinExistence type="predicted"/>
<gene>
    <name evidence="4" type="ORF">DPV93_07775</name>
</gene>
<dbReference type="InterPro" id="IPR002104">
    <property type="entry name" value="Integrase_catalytic"/>
</dbReference>
<dbReference type="Gene3D" id="1.10.443.10">
    <property type="entry name" value="Intergrase catalytic core"/>
    <property type="match status" value="1"/>
</dbReference>
<dbReference type="AlphaFoldDB" id="A0A369YH33"/>
<dbReference type="EMBL" id="QEPN01000006">
    <property type="protein sequence ID" value="RDE70898.1"/>
    <property type="molecule type" value="Genomic_DNA"/>
</dbReference>
<dbReference type="GO" id="GO:0006310">
    <property type="term" value="P:DNA recombination"/>
    <property type="evidence" value="ECO:0007669"/>
    <property type="project" value="UniProtKB-KW"/>
</dbReference>
<evidence type="ECO:0000256" key="2">
    <source>
        <dbReference type="ARBA" id="ARBA00023172"/>
    </source>
</evidence>
<dbReference type="GO" id="GO:0003677">
    <property type="term" value="F:DNA binding"/>
    <property type="evidence" value="ECO:0007669"/>
    <property type="project" value="InterPro"/>
</dbReference>
<dbReference type="SUPFAM" id="SSF56349">
    <property type="entry name" value="DNA breaking-rejoining enzymes"/>
    <property type="match status" value="1"/>
</dbReference>
<evidence type="ECO:0000256" key="1">
    <source>
        <dbReference type="ARBA" id="ARBA00022908"/>
    </source>
</evidence>
<dbReference type="Proteomes" id="UP000253872">
    <property type="component" value="Unassembled WGS sequence"/>
</dbReference>
<dbReference type="PROSITE" id="PS51898">
    <property type="entry name" value="TYR_RECOMBINASE"/>
    <property type="match status" value="1"/>
</dbReference>
<name>A0A369YH33_9PAST</name>
<comment type="caution">
    <text evidence="4">The sequence shown here is derived from an EMBL/GenBank/DDBJ whole genome shotgun (WGS) entry which is preliminary data.</text>
</comment>
<evidence type="ECO:0000313" key="4">
    <source>
        <dbReference type="EMBL" id="RDE70898.1"/>
    </source>
</evidence>
<protein>
    <submittedName>
        <fullName evidence="4">Site-specific integrase</fullName>
    </submittedName>
</protein>
<dbReference type="PANTHER" id="PTHR30349:SF64">
    <property type="entry name" value="PROPHAGE INTEGRASE INTD-RELATED"/>
    <property type="match status" value="1"/>
</dbReference>
<dbReference type="PANTHER" id="PTHR30349">
    <property type="entry name" value="PHAGE INTEGRASE-RELATED"/>
    <property type="match status" value="1"/>
</dbReference>
<sequence>MRQLIRNCNIKYPEEITEEALLHWRNKSVNHTILPVSWNSYIRHLKVIYKFGMDSGLLVFEKNPFNKLFLRAGKPKRKVYSQDQLHRLSFEIENERNLPSILQPLWFTKALVMTFRCTAIRRSQLCKLKIKDIDLVNRTIHISPEINKNHEYHTLPISSSLYPHLAYLLNELRKLKQPTNSQLFNINLFSSNVRRKGLEMSNHQISYIFRVISKYTGVISSPHRFRHTAATNLMKKPENLYITKQLLGHKDLKVTLSYIEDDVEVLRKYADSL</sequence>
<dbReference type="GO" id="GO:0015074">
    <property type="term" value="P:DNA integration"/>
    <property type="evidence" value="ECO:0007669"/>
    <property type="project" value="UniProtKB-KW"/>
</dbReference>
<dbReference type="InterPro" id="IPR050090">
    <property type="entry name" value="Tyrosine_recombinase_XerCD"/>
</dbReference>
<organism evidence="4 5">
    <name type="scientific">Haemophilus sputorum</name>
    <dbReference type="NCBI Taxonomy" id="1078480"/>
    <lineage>
        <taxon>Bacteria</taxon>
        <taxon>Pseudomonadati</taxon>
        <taxon>Pseudomonadota</taxon>
        <taxon>Gammaproteobacteria</taxon>
        <taxon>Pasteurellales</taxon>
        <taxon>Pasteurellaceae</taxon>
        <taxon>Haemophilus</taxon>
    </lineage>
</organism>
<evidence type="ECO:0000259" key="3">
    <source>
        <dbReference type="PROSITE" id="PS51898"/>
    </source>
</evidence>
<keyword evidence="1" id="KW-0229">DNA integration</keyword>
<dbReference type="RefSeq" id="WP_111403430.1">
    <property type="nucleotide sequence ID" value="NZ_QEPN01000006.1"/>
</dbReference>
<dbReference type="Pfam" id="PF00589">
    <property type="entry name" value="Phage_integrase"/>
    <property type="match status" value="1"/>
</dbReference>
<dbReference type="InterPro" id="IPR011010">
    <property type="entry name" value="DNA_brk_join_enz"/>
</dbReference>
<evidence type="ECO:0000313" key="5">
    <source>
        <dbReference type="Proteomes" id="UP000253872"/>
    </source>
</evidence>
<dbReference type="CDD" id="cd00397">
    <property type="entry name" value="DNA_BRE_C"/>
    <property type="match status" value="1"/>
</dbReference>
<feature type="domain" description="Tyr recombinase" evidence="3">
    <location>
        <begin position="75"/>
        <end position="271"/>
    </location>
</feature>
<dbReference type="InterPro" id="IPR013762">
    <property type="entry name" value="Integrase-like_cat_sf"/>
</dbReference>